<evidence type="ECO:0000256" key="4">
    <source>
        <dbReference type="ARBA" id="ARBA00022777"/>
    </source>
</evidence>
<evidence type="ECO:0000256" key="2">
    <source>
        <dbReference type="ARBA" id="ARBA00022679"/>
    </source>
</evidence>
<name>A0A9P3PFE2_LYOSH</name>
<dbReference type="InterPro" id="IPR017441">
    <property type="entry name" value="Protein_kinase_ATP_BS"/>
</dbReference>
<evidence type="ECO:0000313" key="8">
    <source>
        <dbReference type="EMBL" id="GLB34428.1"/>
    </source>
</evidence>
<keyword evidence="1" id="KW-0723">Serine/threonine-protein kinase</keyword>
<proteinExistence type="predicted"/>
<dbReference type="PROSITE" id="PS00107">
    <property type="entry name" value="PROTEIN_KINASE_ATP"/>
    <property type="match status" value="1"/>
</dbReference>
<keyword evidence="9" id="KW-1185">Reference proteome</keyword>
<dbReference type="OrthoDB" id="5979581at2759"/>
<dbReference type="InterPro" id="IPR051175">
    <property type="entry name" value="CLK_kinases"/>
</dbReference>
<evidence type="ECO:0000256" key="6">
    <source>
        <dbReference type="PROSITE-ProRule" id="PRU10141"/>
    </source>
</evidence>
<dbReference type="SUPFAM" id="SSF56112">
    <property type="entry name" value="Protein kinase-like (PK-like)"/>
    <property type="match status" value="1"/>
</dbReference>
<keyword evidence="5 6" id="KW-0067">ATP-binding</keyword>
<dbReference type="Pfam" id="PF00069">
    <property type="entry name" value="Pkinase"/>
    <property type="match status" value="2"/>
</dbReference>
<feature type="domain" description="Protein kinase" evidence="7">
    <location>
        <begin position="103"/>
        <end position="469"/>
    </location>
</feature>
<dbReference type="InterPro" id="IPR000719">
    <property type="entry name" value="Prot_kinase_dom"/>
</dbReference>
<gene>
    <name evidence="8" type="ORF">LshimejAT787_0113120</name>
</gene>
<dbReference type="PROSITE" id="PS50011">
    <property type="entry name" value="PROTEIN_KINASE_DOM"/>
    <property type="match status" value="1"/>
</dbReference>
<keyword evidence="3 6" id="KW-0547">Nucleotide-binding</keyword>
<dbReference type="InterPro" id="IPR011009">
    <property type="entry name" value="Kinase-like_dom_sf"/>
</dbReference>
<dbReference type="GO" id="GO:0043484">
    <property type="term" value="P:regulation of RNA splicing"/>
    <property type="evidence" value="ECO:0007669"/>
    <property type="project" value="TreeGrafter"/>
</dbReference>
<keyword evidence="2" id="KW-0808">Transferase</keyword>
<sequence length="473" mass="53395">MFLRVLTRRVRRYQGPSPPRVHHAQRRTATVQSTDVGHRRFSFTETDPHVVPGAPNKRVSVDPQGHELTKLEFQEEPLGLTRDQGHGYLRVSFGEAIGPDERYQVVRKLGWGMHGSVWMAYDRKAKKYVAVKALKGHMTDLFNKGVAWELPAWQRLASTPPAPGVEPGHIPPLLAHFIHRGREQDGEHLCFVTDVMGGDVKRLQIEGAKQKPFPLSLAKRILLHTLHGLAHMHHCEFVHTSLASDNIMFDVGSAEIVALIEGDPPRLHPREESWKGTVQAAVTQPLPLPPMVGATIRTYLLSDFSRAQPFGNHTLDVLTAPPLRAPEILLQGPWGKKIDIWAFGCLIYELVTAHALFEIGPRPQAGLDKSTAHLWQMLCTTQERIPREMIEKSQLGPHYFNLPCNPEELYCDLKVDMAVEANPFRALLKRHRILNDEDLSSTAKIMQRCLRLDPKERATAQELLQDPWWQGAA</sequence>
<evidence type="ECO:0000256" key="3">
    <source>
        <dbReference type="ARBA" id="ARBA00022741"/>
    </source>
</evidence>
<dbReference type="GO" id="GO:0005634">
    <property type="term" value="C:nucleus"/>
    <property type="evidence" value="ECO:0007669"/>
    <property type="project" value="TreeGrafter"/>
</dbReference>
<comment type="caution">
    <text evidence="8">The sequence shown here is derived from an EMBL/GenBank/DDBJ whole genome shotgun (WGS) entry which is preliminary data.</text>
</comment>
<dbReference type="GO" id="GO:0004674">
    <property type="term" value="F:protein serine/threonine kinase activity"/>
    <property type="evidence" value="ECO:0007669"/>
    <property type="project" value="UniProtKB-KW"/>
</dbReference>
<feature type="binding site" evidence="6">
    <location>
        <position position="132"/>
    </location>
    <ligand>
        <name>ATP</name>
        <dbReference type="ChEBI" id="CHEBI:30616"/>
    </ligand>
</feature>
<accession>A0A9P3PFE2</accession>
<dbReference type="Gene3D" id="3.30.200.20">
    <property type="entry name" value="Phosphorylase Kinase, domain 1"/>
    <property type="match status" value="1"/>
</dbReference>
<organism evidence="8 9">
    <name type="scientific">Lyophyllum shimeji</name>
    <name type="common">Hon-shimeji</name>
    <name type="synonym">Tricholoma shimeji</name>
    <dbReference type="NCBI Taxonomy" id="47721"/>
    <lineage>
        <taxon>Eukaryota</taxon>
        <taxon>Fungi</taxon>
        <taxon>Dikarya</taxon>
        <taxon>Basidiomycota</taxon>
        <taxon>Agaricomycotina</taxon>
        <taxon>Agaricomycetes</taxon>
        <taxon>Agaricomycetidae</taxon>
        <taxon>Agaricales</taxon>
        <taxon>Tricholomatineae</taxon>
        <taxon>Lyophyllaceae</taxon>
        <taxon>Lyophyllum</taxon>
    </lineage>
</organism>
<keyword evidence="4 8" id="KW-0418">Kinase</keyword>
<reference evidence="8" key="1">
    <citation type="submission" date="2022-07" db="EMBL/GenBank/DDBJ databases">
        <title>The genome of Lyophyllum shimeji provides insight into the initial evolution of ectomycorrhizal fungal genome.</title>
        <authorList>
            <person name="Kobayashi Y."/>
            <person name="Shibata T."/>
            <person name="Hirakawa H."/>
            <person name="Shigenobu S."/>
            <person name="Nishiyama T."/>
            <person name="Yamada A."/>
            <person name="Hasebe M."/>
            <person name="Kawaguchi M."/>
        </authorList>
    </citation>
    <scope>NUCLEOTIDE SEQUENCE</scope>
    <source>
        <strain evidence="8">AT787</strain>
    </source>
</reference>
<dbReference type="PANTHER" id="PTHR45646:SF11">
    <property type="entry name" value="SERINE_THREONINE-PROTEIN KINASE DOA"/>
    <property type="match status" value="1"/>
</dbReference>
<dbReference type="EMBL" id="BRPK01000001">
    <property type="protein sequence ID" value="GLB34428.1"/>
    <property type="molecule type" value="Genomic_DNA"/>
</dbReference>
<dbReference type="Gene3D" id="1.10.510.10">
    <property type="entry name" value="Transferase(Phosphotransferase) domain 1"/>
    <property type="match status" value="1"/>
</dbReference>
<dbReference type="Proteomes" id="UP001063166">
    <property type="component" value="Unassembled WGS sequence"/>
</dbReference>
<dbReference type="AlphaFoldDB" id="A0A9P3PFE2"/>
<protein>
    <submittedName>
        <fullName evidence="8">Kinase-like protein</fullName>
    </submittedName>
</protein>
<dbReference type="PANTHER" id="PTHR45646">
    <property type="entry name" value="SERINE/THREONINE-PROTEIN KINASE DOA-RELATED"/>
    <property type="match status" value="1"/>
</dbReference>
<evidence type="ECO:0000313" key="9">
    <source>
        <dbReference type="Proteomes" id="UP001063166"/>
    </source>
</evidence>
<dbReference type="GO" id="GO:0005524">
    <property type="term" value="F:ATP binding"/>
    <property type="evidence" value="ECO:0007669"/>
    <property type="project" value="UniProtKB-UniRule"/>
</dbReference>
<evidence type="ECO:0000259" key="7">
    <source>
        <dbReference type="PROSITE" id="PS50011"/>
    </source>
</evidence>
<evidence type="ECO:0000256" key="1">
    <source>
        <dbReference type="ARBA" id="ARBA00022527"/>
    </source>
</evidence>
<evidence type="ECO:0000256" key="5">
    <source>
        <dbReference type="ARBA" id="ARBA00022840"/>
    </source>
</evidence>